<gene>
    <name evidence="2" type="ORF">Daus18300_013282</name>
</gene>
<sequence length="255" mass="27707">MAISNERFNAEAAAWDSNPDVRRASDDALQALLAAFPPLLEAKEKGTAVSDGLEVLEIGCGTGLLSVPMAPYVRSILAVDAADGMIDALKVKLDSLDGADGTAAIQPLCIFLQDPEDIRLPPGPSGQRKKFDLVTSHLTLHHIPDLKPLLVTMYGCLKPGGQVALTDFEDFGPEARKFHPEAKMSGVERHGIKADWFAGLMKEVGFDDVDVRTAWAMEKEVERFPGEWGRDKPQGVDLAKMKFPFLLCRAAKGTH</sequence>
<evidence type="ECO:0008006" key="4">
    <source>
        <dbReference type="Google" id="ProtNLM"/>
    </source>
</evidence>
<dbReference type="CDD" id="cd02440">
    <property type="entry name" value="AdoMet_MTases"/>
    <property type="match status" value="1"/>
</dbReference>
<keyword evidence="3" id="KW-1185">Reference proteome</keyword>
<dbReference type="Pfam" id="PF13489">
    <property type="entry name" value="Methyltransf_23"/>
    <property type="match status" value="1"/>
</dbReference>
<dbReference type="Gene3D" id="3.40.50.150">
    <property type="entry name" value="Vaccinia Virus protein VP39"/>
    <property type="match status" value="1"/>
</dbReference>
<dbReference type="PANTHER" id="PTHR43861:SF3">
    <property type="entry name" value="PUTATIVE (AFU_ORTHOLOGUE AFUA_2G14390)-RELATED"/>
    <property type="match status" value="1"/>
</dbReference>
<organism evidence="2 3">
    <name type="scientific">Diaporthe australafricana</name>
    <dbReference type="NCBI Taxonomy" id="127596"/>
    <lineage>
        <taxon>Eukaryota</taxon>
        <taxon>Fungi</taxon>
        <taxon>Dikarya</taxon>
        <taxon>Ascomycota</taxon>
        <taxon>Pezizomycotina</taxon>
        <taxon>Sordariomycetes</taxon>
        <taxon>Sordariomycetidae</taxon>
        <taxon>Diaporthales</taxon>
        <taxon>Diaporthaceae</taxon>
        <taxon>Diaporthe</taxon>
    </lineage>
</organism>
<dbReference type="Proteomes" id="UP001583177">
    <property type="component" value="Unassembled WGS sequence"/>
</dbReference>
<evidence type="ECO:0000313" key="3">
    <source>
        <dbReference type="Proteomes" id="UP001583177"/>
    </source>
</evidence>
<evidence type="ECO:0000313" key="2">
    <source>
        <dbReference type="EMBL" id="KAL1849400.1"/>
    </source>
</evidence>
<dbReference type="PANTHER" id="PTHR43861">
    <property type="entry name" value="TRANS-ACONITATE 2-METHYLTRANSFERASE-RELATED"/>
    <property type="match status" value="1"/>
</dbReference>
<keyword evidence="1" id="KW-0808">Transferase</keyword>
<dbReference type="InterPro" id="IPR029063">
    <property type="entry name" value="SAM-dependent_MTases_sf"/>
</dbReference>
<evidence type="ECO:0000256" key="1">
    <source>
        <dbReference type="ARBA" id="ARBA00022679"/>
    </source>
</evidence>
<accession>A0ABR3VZK5</accession>
<proteinExistence type="predicted"/>
<dbReference type="EMBL" id="JAWRVE010000201">
    <property type="protein sequence ID" value="KAL1849400.1"/>
    <property type="molecule type" value="Genomic_DNA"/>
</dbReference>
<protein>
    <recommendedName>
        <fullName evidence="4">S-adenosyl-L-methionine-dependent methyltransferase</fullName>
    </recommendedName>
</protein>
<reference evidence="2 3" key="1">
    <citation type="journal article" date="2024" name="IMA Fungus">
        <title>IMA Genome - F19 : A genome assembly and annotation guide to empower mycologists, including annotated draft genome sequences of Ceratocystis pirilliformis, Diaporthe australafricana, Fusarium ophioides, Paecilomyces lecythidis, and Sporothrix stenoceras.</title>
        <authorList>
            <person name="Aylward J."/>
            <person name="Wilson A.M."/>
            <person name="Visagie C.M."/>
            <person name="Spraker J."/>
            <person name="Barnes I."/>
            <person name="Buitendag C."/>
            <person name="Ceriani C."/>
            <person name="Del Mar Angel L."/>
            <person name="du Plessis D."/>
            <person name="Fuchs T."/>
            <person name="Gasser K."/>
            <person name="Kramer D."/>
            <person name="Li W."/>
            <person name="Munsamy K."/>
            <person name="Piso A."/>
            <person name="Price J.L."/>
            <person name="Sonnekus B."/>
            <person name="Thomas C."/>
            <person name="van der Nest A."/>
            <person name="van Dijk A."/>
            <person name="van Heerden A."/>
            <person name="van Vuuren N."/>
            <person name="Yilmaz N."/>
            <person name="Duong T.A."/>
            <person name="van der Merwe N.A."/>
            <person name="Wingfield M.J."/>
            <person name="Wingfield B.D."/>
        </authorList>
    </citation>
    <scope>NUCLEOTIDE SEQUENCE [LARGE SCALE GENOMIC DNA]</scope>
    <source>
        <strain evidence="2 3">CMW 18300</strain>
    </source>
</reference>
<dbReference type="SUPFAM" id="SSF53335">
    <property type="entry name" value="S-adenosyl-L-methionine-dependent methyltransferases"/>
    <property type="match status" value="1"/>
</dbReference>
<comment type="caution">
    <text evidence="2">The sequence shown here is derived from an EMBL/GenBank/DDBJ whole genome shotgun (WGS) entry which is preliminary data.</text>
</comment>
<name>A0ABR3VZK5_9PEZI</name>